<evidence type="ECO:0000313" key="1">
    <source>
        <dbReference type="EMBL" id="SET54836.1"/>
    </source>
</evidence>
<dbReference type="OrthoDB" id="380896at2157"/>
<organism evidence="1 2">
    <name type="scientific">Natrinema hispanicum</name>
    <dbReference type="NCBI Taxonomy" id="392421"/>
    <lineage>
        <taxon>Archaea</taxon>
        <taxon>Methanobacteriati</taxon>
        <taxon>Methanobacteriota</taxon>
        <taxon>Stenosarchaea group</taxon>
        <taxon>Halobacteria</taxon>
        <taxon>Halobacteriales</taxon>
        <taxon>Natrialbaceae</taxon>
        <taxon>Natrinema</taxon>
    </lineage>
</organism>
<name>A0A1I0F9Y6_9EURY</name>
<dbReference type="Proteomes" id="UP000199320">
    <property type="component" value="Unassembled WGS sequence"/>
</dbReference>
<reference evidence="2" key="1">
    <citation type="submission" date="2016-10" db="EMBL/GenBank/DDBJ databases">
        <authorList>
            <person name="Varghese N."/>
            <person name="Submissions S."/>
        </authorList>
    </citation>
    <scope>NUCLEOTIDE SEQUENCE [LARGE SCALE GENOMIC DNA]</scope>
    <source>
        <strain evidence="2">CDM_6</strain>
    </source>
</reference>
<dbReference type="InterPro" id="IPR054053">
    <property type="entry name" value="DUF6887"/>
</dbReference>
<dbReference type="EMBL" id="FOIC01000008">
    <property type="protein sequence ID" value="SET54836.1"/>
    <property type="molecule type" value="Genomic_DNA"/>
</dbReference>
<accession>A0A1I0F9Y6</accession>
<dbReference type="Pfam" id="PF21826">
    <property type="entry name" value="DUF6887"/>
    <property type="match status" value="1"/>
</dbReference>
<gene>
    <name evidence="1" type="ORF">SAMN04488694_10853</name>
</gene>
<keyword evidence="2" id="KW-1185">Reference proteome</keyword>
<evidence type="ECO:0000313" key="2">
    <source>
        <dbReference type="Proteomes" id="UP000199320"/>
    </source>
</evidence>
<proteinExistence type="predicted"/>
<protein>
    <submittedName>
        <fullName evidence="1">Uncharacterized protein</fullName>
    </submittedName>
</protein>
<sequence>MTDDELREYVAQHREDIYYALQEGDRWARTVAISALIAAGDAEVELAKRELEAAQETESE</sequence>
<dbReference type="AlphaFoldDB" id="A0A1I0F9Y6"/>